<dbReference type="Pfam" id="PF05773">
    <property type="entry name" value="RWD"/>
    <property type="match status" value="1"/>
</dbReference>
<dbReference type="Gene3D" id="3.10.110.10">
    <property type="entry name" value="Ubiquitin Conjugating Enzyme"/>
    <property type="match status" value="1"/>
</dbReference>
<proteinExistence type="predicted"/>
<evidence type="ECO:0000313" key="3">
    <source>
        <dbReference type="Proteomes" id="UP000504606"/>
    </source>
</evidence>
<dbReference type="PROSITE" id="PS50908">
    <property type="entry name" value="RWD"/>
    <property type="match status" value="1"/>
</dbReference>
<dbReference type="CDD" id="cd23816">
    <property type="entry name" value="RWD_RWDD1"/>
    <property type="match status" value="1"/>
</dbReference>
<feature type="domain" description="RWD" evidence="2">
    <location>
        <begin position="9"/>
        <end position="116"/>
    </location>
</feature>
<protein>
    <submittedName>
        <fullName evidence="4">RWD domain-containing protein 1</fullName>
    </submittedName>
</protein>
<dbReference type="KEGG" id="foc:113205137"/>
<dbReference type="RefSeq" id="XP_026276418.1">
    <property type="nucleotide sequence ID" value="XM_026420633.2"/>
</dbReference>
<evidence type="ECO:0000256" key="1">
    <source>
        <dbReference type="SAM" id="MobiDB-lite"/>
    </source>
</evidence>
<evidence type="ECO:0000259" key="2">
    <source>
        <dbReference type="PROSITE" id="PS50908"/>
    </source>
</evidence>
<dbReference type="Proteomes" id="UP000504606">
    <property type="component" value="Unplaced"/>
</dbReference>
<evidence type="ECO:0000313" key="4">
    <source>
        <dbReference type="RefSeq" id="XP_026276418.1"/>
    </source>
</evidence>
<gene>
    <name evidence="4" type="primary">LOC113205137</name>
</gene>
<dbReference type="SMART" id="SM00591">
    <property type="entry name" value="RWD"/>
    <property type="match status" value="1"/>
</dbReference>
<keyword evidence="3" id="KW-1185">Reference proteome</keyword>
<organism evidence="3 4">
    <name type="scientific">Frankliniella occidentalis</name>
    <name type="common">Western flower thrips</name>
    <name type="synonym">Euthrips occidentalis</name>
    <dbReference type="NCBI Taxonomy" id="133901"/>
    <lineage>
        <taxon>Eukaryota</taxon>
        <taxon>Metazoa</taxon>
        <taxon>Ecdysozoa</taxon>
        <taxon>Arthropoda</taxon>
        <taxon>Hexapoda</taxon>
        <taxon>Insecta</taxon>
        <taxon>Pterygota</taxon>
        <taxon>Neoptera</taxon>
        <taxon>Paraneoptera</taxon>
        <taxon>Thysanoptera</taxon>
        <taxon>Terebrantia</taxon>
        <taxon>Thripoidea</taxon>
        <taxon>Thripidae</taxon>
        <taxon>Frankliniella</taxon>
    </lineage>
</organism>
<name>A0A6J1S6X5_FRAOC</name>
<dbReference type="AlphaFoldDB" id="A0A6J1S6X5"/>
<dbReference type="OrthoDB" id="277175at2759"/>
<dbReference type="InterPro" id="IPR016135">
    <property type="entry name" value="UBQ-conjugating_enzyme/RWD"/>
</dbReference>
<sequence>MNHKEEQNNELEALESIYCGELEVLSRDSPVKFQIPVKSEEYDAEEGSGYACTLKFTYTERYPEDPPEIEIEDMEHFGDDDEVRLKDHLLEQAEIVMGEVMIFTLVSAAQEWLSTNWDNAKRSQDEERDRKIREEEDAERKRFEGTLVNPETFFAWKAKFDAEFAHLKVLKEKDTGKLTGRQMFMNDSTLVQSDLKFLEDSEDSKPFDDDNIKVEVDEDLFKDIEELDIGEENFSDSE</sequence>
<accession>A0A6J1S6X5</accession>
<dbReference type="PANTHER" id="PTHR12292">
    <property type="entry name" value="RWD DOMAIN-CONTAINING PROTEIN"/>
    <property type="match status" value="1"/>
</dbReference>
<reference evidence="4" key="1">
    <citation type="submission" date="2025-08" db="UniProtKB">
        <authorList>
            <consortium name="RefSeq"/>
        </authorList>
    </citation>
    <scope>IDENTIFICATION</scope>
    <source>
        <tissue evidence="4">Whole organism</tissue>
    </source>
</reference>
<dbReference type="InterPro" id="IPR040213">
    <property type="entry name" value="GIR2-like"/>
</dbReference>
<dbReference type="GeneID" id="113205137"/>
<feature type="region of interest" description="Disordered" evidence="1">
    <location>
        <begin position="119"/>
        <end position="140"/>
    </location>
</feature>
<dbReference type="InterPro" id="IPR006575">
    <property type="entry name" value="RWD_dom"/>
</dbReference>
<dbReference type="FunFam" id="3.10.110.10:FF:000075">
    <property type="entry name" value="RWD domain-containing protein (Gir2)"/>
    <property type="match status" value="1"/>
</dbReference>
<dbReference type="SUPFAM" id="SSF54495">
    <property type="entry name" value="UBC-like"/>
    <property type="match status" value="1"/>
</dbReference>